<feature type="region of interest" description="Disordered" evidence="1">
    <location>
        <begin position="227"/>
        <end position="296"/>
    </location>
</feature>
<dbReference type="PANTHER" id="PTHR28076:SF1">
    <property type="entry name" value="PROSPORE MEMBRANE ADAPTER PROTEIN SPO71"/>
    <property type="match status" value="1"/>
</dbReference>
<dbReference type="AlphaFoldDB" id="A0A1W5D077"/>
<accession>A0A1W5D077</accession>
<feature type="region of interest" description="Disordered" evidence="1">
    <location>
        <begin position="102"/>
        <end position="213"/>
    </location>
</feature>
<dbReference type="PROSITE" id="PS50003">
    <property type="entry name" value="PH_DOMAIN"/>
    <property type="match status" value="1"/>
</dbReference>
<dbReference type="SMART" id="SM01316">
    <property type="entry name" value="Spo7_2_N"/>
    <property type="match status" value="1"/>
</dbReference>
<feature type="compositionally biased region" description="Basic residues" evidence="1">
    <location>
        <begin position="256"/>
        <end position="268"/>
    </location>
</feature>
<dbReference type="InterPro" id="IPR039486">
    <property type="entry name" value="Mug56/Spo71_PH"/>
</dbReference>
<dbReference type="Pfam" id="PF15404">
    <property type="entry name" value="PH_4"/>
    <property type="match status" value="1"/>
</dbReference>
<feature type="compositionally biased region" description="Polar residues" evidence="1">
    <location>
        <begin position="179"/>
        <end position="193"/>
    </location>
</feature>
<dbReference type="InterPro" id="IPR029217">
    <property type="entry name" value="Spo7_2_N"/>
</dbReference>
<dbReference type="Pfam" id="PF15407">
    <property type="entry name" value="Spo7_2_N"/>
    <property type="match status" value="1"/>
</dbReference>
<organism evidence="3 4">
    <name type="scientific">Lasallia pustulata</name>
    <dbReference type="NCBI Taxonomy" id="136370"/>
    <lineage>
        <taxon>Eukaryota</taxon>
        <taxon>Fungi</taxon>
        <taxon>Dikarya</taxon>
        <taxon>Ascomycota</taxon>
        <taxon>Pezizomycotina</taxon>
        <taxon>Lecanoromycetes</taxon>
        <taxon>OSLEUM clade</taxon>
        <taxon>Umbilicariomycetidae</taxon>
        <taxon>Umbilicariales</taxon>
        <taxon>Umbilicariaceae</taxon>
        <taxon>Lasallia</taxon>
    </lineage>
</organism>
<dbReference type="GO" id="GO:1902657">
    <property type="term" value="P:protein localization to prospore membrane"/>
    <property type="evidence" value="ECO:0007669"/>
    <property type="project" value="InterPro"/>
</dbReference>
<keyword evidence="4" id="KW-1185">Reference proteome</keyword>
<dbReference type="InterPro" id="IPR001849">
    <property type="entry name" value="PH_domain"/>
</dbReference>
<evidence type="ECO:0000259" key="2">
    <source>
        <dbReference type="PROSITE" id="PS50003"/>
    </source>
</evidence>
<evidence type="ECO:0000256" key="1">
    <source>
        <dbReference type="SAM" id="MobiDB-lite"/>
    </source>
</evidence>
<dbReference type="InterPro" id="IPR040345">
    <property type="entry name" value="Mug56/Spo71"/>
</dbReference>
<dbReference type="Pfam" id="PF23207">
    <property type="entry name" value="PH_SPO71"/>
    <property type="match status" value="1"/>
</dbReference>
<dbReference type="GO" id="GO:0005628">
    <property type="term" value="C:prospore membrane"/>
    <property type="evidence" value="ECO:0007669"/>
    <property type="project" value="TreeGrafter"/>
</dbReference>
<dbReference type="EMBL" id="FWEW01001058">
    <property type="protein sequence ID" value="SLM36382.1"/>
    <property type="molecule type" value="Genomic_DNA"/>
</dbReference>
<dbReference type="Proteomes" id="UP000192927">
    <property type="component" value="Unassembled WGS sequence"/>
</dbReference>
<evidence type="ECO:0000313" key="4">
    <source>
        <dbReference type="Proteomes" id="UP000192927"/>
    </source>
</evidence>
<reference evidence="4" key="1">
    <citation type="submission" date="2017-03" db="EMBL/GenBank/DDBJ databases">
        <authorList>
            <person name="Sharma R."/>
            <person name="Thines M."/>
        </authorList>
    </citation>
    <scope>NUCLEOTIDE SEQUENCE [LARGE SCALE GENOMIC DNA]</scope>
</reference>
<dbReference type="InterPro" id="IPR057379">
    <property type="entry name" value="PH_SPO71"/>
</dbReference>
<dbReference type="SUPFAM" id="SSF50729">
    <property type="entry name" value="PH domain-like"/>
    <property type="match status" value="1"/>
</dbReference>
<proteinExistence type="predicted"/>
<dbReference type="SMART" id="SM00233">
    <property type="entry name" value="PH"/>
    <property type="match status" value="2"/>
</dbReference>
<name>A0A1W5D077_9LECA</name>
<feature type="domain" description="PH" evidence="2">
    <location>
        <begin position="624"/>
        <end position="831"/>
    </location>
</feature>
<protein>
    <submittedName>
        <fullName evidence="3">Sporulation-specific protein 71, N-terminal domain</fullName>
    </submittedName>
</protein>
<dbReference type="PANTHER" id="PTHR28076">
    <property type="entry name" value="SPORULATION-SPECIFIC PROTEIN 71"/>
    <property type="match status" value="1"/>
</dbReference>
<sequence>MSFEQPVVGEVSVPAIEADGLEPGSYTAHRLQHATPHHLYLTTRRCFIGPIPEGWLKSHRKSWYKKSLHLSNYSSRAATFSASSNVSHHRQITGLNGPSATAMYGHSFPQPEDVDSRVDEAAGEADAEPVAVSEPPLPLSRVDDQGSTVLEIDVDAPNASEPSSKRKDVGRGPIDYKGGSSTVQEQQAKSFTESPGAASFAIARTPQPRQQKSKFADMELLSPIANESPTAEEPPAADGRSSSMASLLPHDDVRKSKFKGSKSAKSRSSRSETQPPRLQDEAPEEYIDPAGSDALQQRKRRHLGSGLVRFNMSDEFANGQTQMKAQLARATRHRSLVPFRRGIIHPGEIVKIEKMLVRVDSTMQQLPDDYDENDSLKTESRTVEKWREFVVVCRASTNADAEYSLQMYKSRVIPAVEQTHVQKRSTHDIPLIQKTTKVNLYSSLDKTVVIWLPWKKGTMIYILRPRSAASSVEWYTFLHSALGWQRSRTLQINVPDLNVSLRLDDPFQQLEAPRDATQEGEGIDAAMVRTMAAEKAVATDIMGRCIEMLQDSPEWENVLDSWLKNEKMGLAWKRYDRLEWIHGANEQKMYGTMAMQKSHELELRPKHHYPTSIHTKGEDPKEEPAPVEGFLIRLTSQRGRVQRFGKMFFKRLYFASHNEFLFFCRPAKALPPPPPKLPVTKGAKIPSASQIVDKTPLIYAVNPFPLNDGQLSWLKEGPSARGKHDQDAYDEAERKVNTLLQAEGYINLGHVTRVRHVVRGSTPADQNVDEGPDVDFHQEVEDTRGDDGKTDEFDDKRTFELVMKNGLIIRLQAYNKQTKREWMVRLDQLVKYWKVRKTDDINQYKLVRHANLENLKVDEEMESWLGQFARKWEVSRSEASPQLYNVCNISLCRTIRFSGVLYRKPRRHSTFQRCGVILCHGHLLVFQGTLRERTGKPIPHIHHERQTVIDLKDCYIYSGLVTEADLLYQNQTFDSNHPGHHALPRVYLEDGWTSSDEDTMTCFVIWQGRKKSFFRANEDGGEGKTSQRLRYVSRLGVPGRSIVFKTRSRAERDHWVMNIGMEIERLQRPEEVRVVSKP</sequence>
<evidence type="ECO:0000313" key="3">
    <source>
        <dbReference type="EMBL" id="SLM36382.1"/>
    </source>
</evidence>